<proteinExistence type="predicted"/>
<evidence type="ECO:0000313" key="3">
    <source>
        <dbReference type="EMBL" id="OJJ38875.1"/>
    </source>
</evidence>
<dbReference type="VEuPathDB" id="FungiDB:ASPWEDRAFT_36553"/>
<protein>
    <submittedName>
        <fullName evidence="3">Uncharacterized protein</fullName>
    </submittedName>
</protein>
<feature type="signal peptide" evidence="2">
    <location>
        <begin position="1"/>
        <end position="21"/>
    </location>
</feature>
<sequence length="146" mass="15994">MFRLSLALFAVALALSAIVQCYPMAMSGNKDSSLHERSPSPRMIPGSNDLLSDMLARIGIQHFDKLNSMDHTDSYDDPAVIDDSNSTNATKTDHENSANQNADVSGGDHGLPDPTKNLYGFFDTLYKSLAHKFRTALDSSDEITLR</sequence>
<dbReference type="AlphaFoldDB" id="A0A1L9RVC3"/>
<dbReference type="GeneID" id="63750337"/>
<dbReference type="RefSeq" id="XP_040692551.1">
    <property type="nucleotide sequence ID" value="XM_040834489.1"/>
</dbReference>
<feature type="chain" id="PRO_5012408758" evidence="2">
    <location>
        <begin position="22"/>
        <end position="146"/>
    </location>
</feature>
<feature type="region of interest" description="Disordered" evidence="1">
    <location>
        <begin position="74"/>
        <end position="110"/>
    </location>
</feature>
<dbReference type="OrthoDB" id="4459037at2759"/>
<dbReference type="Proteomes" id="UP000184383">
    <property type="component" value="Unassembled WGS sequence"/>
</dbReference>
<dbReference type="EMBL" id="KV878210">
    <property type="protein sequence ID" value="OJJ38875.1"/>
    <property type="molecule type" value="Genomic_DNA"/>
</dbReference>
<name>A0A1L9RVC3_ASPWE</name>
<evidence type="ECO:0000256" key="2">
    <source>
        <dbReference type="SAM" id="SignalP"/>
    </source>
</evidence>
<evidence type="ECO:0000256" key="1">
    <source>
        <dbReference type="SAM" id="MobiDB-lite"/>
    </source>
</evidence>
<gene>
    <name evidence="3" type="ORF">ASPWEDRAFT_36553</name>
</gene>
<keyword evidence="4" id="KW-1185">Reference proteome</keyword>
<organism evidence="3 4">
    <name type="scientific">Aspergillus wentii DTO 134E9</name>
    <dbReference type="NCBI Taxonomy" id="1073089"/>
    <lineage>
        <taxon>Eukaryota</taxon>
        <taxon>Fungi</taxon>
        <taxon>Dikarya</taxon>
        <taxon>Ascomycota</taxon>
        <taxon>Pezizomycotina</taxon>
        <taxon>Eurotiomycetes</taxon>
        <taxon>Eurotiomycetidae</taxon>
        <taxon>Eurotiales</taxon>
        <taxon>Aspergillaceae</taxon>
        <taxon>Aspergillus</taxon>
        <taxon>Aspergillus subgen. Cremei</taxon>
    </lineage>
</organism>
<accession>A0A1L9RVC3</accession>
<evidence type="ECO:0000313" key="4">
    <source>
        <dbReference type="Proteomes" id="UP000184383"/>
    </source>
</evidence>
<reference evidence="4" key="1">
    <citation type="journal article" date="2017" name="Genome Biol.">
        <title>Comparative genomics reveals high biological diversity and specific adaptations in the industrially and medically important fungal genus Aspergillus.</title>
        <authorList>
            <person name="de Vries R.P."/>
            <person name="Riley R."/>
            <person name="Wiebenga A."/>
            <person name="Aguilar-Osorio G."/>
            <person name="Amillis S."/>
            <person name="Uchima C.A."/>
            <person name="Anderluh G."/>
            <person name="Asadollahi M."/>
            <person name="Askin M."/>
            <person name="Barry K."/>
            <person name="Battaglia E."/>
            <person name="Bayram O."/>
            <person name="Benocci T."/>
            <person name="Braus-Stromeyer S.A."/>
            <person name="Caldana C."/>
            <person name="Canovas D."/>
            <person name="Cerqueira G.C."/>
            <person name="Chen F."/>
            <person name="Chen W."/>
            <person name="Choi C."/>
            <person name="Clum A."/>
            <person name="Dos Santos R.A."/>
            <person name="Damasio A.R."/>
            <person name="Diallinas G."/>
            <person name="Emri T."/>
            <person name="Fekete E."/>
            <person name="Flipphi M."/>
            <person name="Freyberg S."/>
            <person name="Gallo A."/>
            <person name="Gournas C."/>
            <person name="Habgood R."/>
            <person name="Hainaut M."/>
            <person name="Harispe M.L."/>
            <person name="Henrissat B."/>
            <person name="Hilden K.S."/>
            <person name="Hope R."/>
            <person name="Hossain A."/>
            <person name="Karabika E."/>
            <person name="Karaffa L."/>
            <person name="Karanyi Z."/>
            <person name="Krasevec N."/>
            <person name="Kuo A."/>
            <person name="Kusch H."/>
            <person name="LaButti K."/>
            <person name="Lagendijk E.L."/>
            <person name="Lapidus A."/>
            <person name="Levasseur A."/>
            <person name="Lindquist E."/>
            <person name="Lipzen A."/>
            <person name="Logrieco A.F."/>
            <person name="MacCabe A."/>
            <person name="Maekelae M.R."/>
            <person name="Malavazi I."/>
            <person name="Melin P."/>
            <person name="Meyer V."/>
            <person name="Mielnichuk N."/>
            <person name="Miskei M."/>
            <person name="Molnar A.P."/>
            <person name="Mule G."/>
            <person name="Ngan C.Y."/>
            <person name="Orejas M."/>
            <person name="Orosz E."/>
            <person name="Ouedraogo J.P."/>
            <person name="Overkamp K.M."/>
            <person name="Park H.-S."/>
            <person name="Perrone G."/>
            <person name="Piumi F."/>
            <person name="Punt P.J."/>
            <person name="Ram A.F."/>
            <person name="Ramon A."/>
            <person name="Rauscher S."/>
            <person name="Record E."/>
            <person name="Riano-Pachon D.M."/>
            <person name="Robert V."/>
            <person name="Roehrig J."/>
            <person name="Ruller R."/>
            <person name="Salamov A."/>
            <person name="Salih N.S."/>
            <person name="Samson R.A."/>
            <person name="Sandor E."/>
            <person name="Sanguinetti M."/>
            <person name="Schuetze T."/>
            <person name="Sepcic K."/>
            <person name="Shelest E."/>
            <person name="Sherlock G."/>
            <person name="Sophianopoulou V."/>
            <person name="Squina F.M."/>
            <person name="Sun H."/>
            <person name="Susca A."/>
            <person name="Todd R.B."/>
            <person name="Tsang A."/>
            <person name="Unkles S.E."/>
            <person name="van de Wiele N."/>
            <person name="van Rossen-Uffink D."/>
            <person name="Oliveira J.V."/>
            <person name="Vesth T.C."/>
            <person name="Visser J."/>
            <person name="Yu J.-H."/>
            <person name="Zhou M."/>
            <person name="Andersen M.R."/>
            <person name="Archer D.B."/>
            <person name="Baker S.E."/>
            <person name="Benoit I."/>
            <person name="Brakhage A.A."/>
            <person name="Braus G.H."/>
            <person name="Fischer R."/>
            <person name="Frisvad J.C."/>
            <person name="Goldman G.H."/>
            <person name="Houbraken J."/>
            <person name="Oakley B."/>
            <person name="Pocsi I."/>
            <person name="Scazzocchio C."/>
            <person name="Seiboth B."/>
            <person name="vanKuyk P.A."/>
            <person name="Wortman J."/>
            <person name="Dyer P.S."/>
            <person name="Grigoriev I.V."/>
        </authorList>
    </citation>
    <scope>NUCLEOTIDE SEQUENCE [LARGE SCALE GENOMIC DNA]</scope>
    <source>
        <strain evidence="4">DTO 134E9</strain>
    </source>
</reference>
<keyword evidence="2" id="KW-0732">Signal</keyword>